<evidence type="ECO:0000313" key="5">
    <source>
        <dbReference type="Proteomes" id="UP001281410"/>
    </source>
</evidence>
<protein>
    <recommendedName>
        <fullName evidence="6">Calmodulin-binding protein</fullName>
    </recommendedName>
</protein>
<dbReference type="InterPro" id="IPR046831">
    <property type="entry name" value="Calmodulin_bind_N"/>
</dbReference>
<dbReference type="Pfam" id="PF20451">
    <property type="entry name" value="Calmod_bind_M"/>
    <property type="match status" value="1"/>
</dbReference>
<dbReference type="EMBL" id="JANJYJ010000007">
    <property type="protein sequence ID" value="KAK3198203.1"/>
    <property type="molecule type" value="Genomic_DNA"/>
</dbReference>
<proteinExistence type="predicted"/>
<feature type="compositionally biased region" description="Polar residues" evidence="1">
    <location>
        <begin position="386"/>
        <end position="398"/>
    </location>
</feature>
<reference evidence="4" key="1">
    <citation type="journal article" date="2023" name="Plant J.">
        <title>Genome sequences and population genomics provide insights into the demographic history, inbreeding, and mutation load of two 'living fossil' tree species of Dipteronia.</title>
        <authorList>
            <person name="Feng Y."/>
            <person name="Comes H.P."/>
            <person name="Chen J."/>
            <person name="Zhu S."/>
            <person name="Lu R."/>
            <person name="Zhang X."/>
            <person name="Li P."/>
            <person name="Qiu J."/>
            <person name="Olsen K.M."/>
            <person name="Qiu Y."/>
        </authorList>
    </citation>
    <scope>NUCLEOTIDE SEQUENCE</scope>
    <source>
        <strain evidence="4">NBL</strain>
    </source>
</reference>
<comment type="caution">
    <text evidence="4">The sequence shown here is derived from an EMBL/GenBank/DDBJ whole genome shotgun (WGS) entry which is preliminary data.</text>
</comment>
<evidence type="ECO:0000256" key="1">
    <source>
        <dbReference type="SAM" id="MobiDB-lite"/>
    </source>
</evidence>
<dbReference type="GO" id="GO:0005516">
    <property type="term" value="F:calmodulin binding"/>
    <property type="evidence" value="ECO:0007669"/>
    <property type="project" value="InterPro"/>
</dbReference>
<dbReference type="GO" id="GO:0043565">
    <property type="term" value="F:sequence-specific DNA binding"/>
    <property type="evidence" value="ECO:0007669"/>
    <property type="project" value="TreeGrafter"/>
</dbReference>
<dbReference type="GO" id="GO:0005634">
    <property type="term" value="C:nucleus"/>
    <property type="evidence" value="ECO:0007669"/>
    <property type="project" value="TreeGrafter"/>
</dbReference>
<feature type="compositionally biased region" description="Polar residues" evidence="1">
    <location>
        <begin position="407"/>
        <end position="424"/>
    </location>
</feature>
<evidence type="ECO:0008006" key="6">
    <source>
        <dbReference type="Google" id="ProtNLM"/>
    </source>
</evidence>
<name>A0AAE0DYZ5_9ROSI</name>
<dbReference type="PANTHER" id="PTHR31713:SF43">
    <property type="entry name" value="CALMODULIN-BINDING PROTEIN 60 G"/>
    <property type="match status" value="1"/>
</dbReference>
<feature type="region of interest" description="Disordered" evidence="1">
    <location>
        <begin position="386"/>
        <end position="431"/>
    </location>
</feature>
<dbReference type="GO" id="GO:0003700">
    <property type="term" value="F:DNA-binding transcription factor activity"/>
    <property type="evidence" value="ECO:0007669"/>
    <property type="project" value="TreeGrafter"/>
</dbReference>
<feature type="domain" description="Calmodulin binding protein central" evidence="3">
    <location>
        <begin position="291"/>
        <end position="334"/>
    </location>
</feature>
<keyword evidence="5" id="KW-1185">Reference proteome</keyword>
<dbReference type="Proteomes" id="UP001281410">
    <property type="component" value="Unassembled WGS sequence"/>
</dbReference>
<dbReference type="InterPro" id="IPR012416">
    <property type="entry name" value="CBP60"/>
</dbReference>
<evidence type="ECO:0000313" key="4">
    <source>
        <dbReference type="EMBL" id="KAK3198203.1"/>
    </source>
</evidence>
<dbReference type="AlphaFoldDB" id="A0AAE0DYZ5"/>
<dbReference type="Pfam" id="PF07887">
    <property type="entry name" value="Calmodulin_bind"/>
    <property type="match status" value="1"/>
</dbReference>
<evidence type="ECO:0000259" key="2">
    <source>
        <dbReference type="Pfam" id="PF07887"/>
    </source>
</evidence>
<gene>
    <name evidence="4" type="ORF">Dsin_021618</name>
</gene>
<feature type="domain" description="Calmodulin binding protein-like N-terminal" evidence="2">
    <location>
        <begin position="134"/>
        <end position="284"/>
    </location>
</feature>
<sequence length="438" mass="49769">MSTSLEESEILPALQKLVRAEVERLKEGASATEGVMKPAGKKRATEQLMKPRKKRAKKRVMEQVMKRAMEQVMELVMEPMIKRVIKRETKGVIKREMKHLFKTLSPQGAPTDWNVIARPSLHHQITRSEVREYHLRFFNKLHDIIYTKDNITDEDGKSVQIQLIDPKSGGIIEKIGDLSSIEIEIVVLKDDFGSESHENWTEQAFNDKIVSLRGNKPLVKGKQEIRLRNGVGTIDDLSFSYNSNRSWTECGKFRLGARVLQSSSDMGQVRIREAITEAFTVRDQRGKMQHLEKITEGGKFHKALIENNIRLGSDLKLMYETDPDKLKMILGCSKWGLEVIGQHGPRVLDDANSIPSRSQEAEANDTITTCGPPFGQLHLVNAQFIPSNDSHQPHSTVRYSPDDNLRTESFQNNSNGLYGQQNSDGVPFDPDNYFDWTN</sequence>
<organism evidence="4 5">
    <name type="scientific">Dipteronia sinensis</name>
    <dbReference type="NCBI Taxonomy" id="43782"/>
    <lineage>
        <taxon>Eukaryota</taxon>
        <taxon>Viridiplantae</taxon>
        <taxon>Streptophyta</taxon>
        <taxon>Embryophyta</taxon>
        <taxon>Tracheophyta</taxon>
        <taxon>Spermatophyta</taxon>
        <taxon>Magnoliopsida</taxon>
        <taxon>eudicotyledons</taxon>
        <taxon>Gunneridae</taxon>
        <taxon>Pentapetalae</taxon>
        <taxon>rosids</taxon>
        <taxon>malvids</taxon>
        <taxon>Sapindales</taxon>
        <taxon>Sapindaceae</taxon>
        <taxon>Hippocastanoideae</taxon>
        <taxon>Acereae</taxon>
        <taxon>Dipteronia</taxon>
    </lineage>
</organism>
<dbReference type="InterPro" id="IPR046830">
    <property type="entry name" value="Calmod_bind_M"/>
</dbReference>
<accession>A0AAE0DYZ5</accession>
<evidence type="ECO:0000259" key="3">
    <source>
        <dbReference type="Pfam" id="PF20451"/>
    </source>
</evidence>
<dbReference type="GO" id="GO:0080142">
    <property type="term" value="P:regulation of salicylic acid biosynthetic process"/>
    <property type="evidence" value="ECO:0007669"/>
    <property type="project" value="TreeGrafter"/>
</dbReference>
<dbReference type="PANTHER" id="PTHR31713">
    <property type="entry name" value="OS02G0177800 PROTEIN"/>
    <property type="match status" value="1"/>
</dbReference>